<evidence type="ECO:0000313" key="2">
    <source>
        <dbReference type="Proteomes" id="UP000190890"/>
    </source>
</evidence>
<protein>
    <submittedName>
        <fullName evidence="1">DSBA-like thioredoxin domain protein</fullName>
    </submittedName>
</protein>
<comment type="caution">
    <text evidence="1">The sequence shown here is derived from an EMBL/GenBank/DDBJ whole genome shotgun (WGS) entry which is preliminary data.</text>
</comment>
<dbReference type="OrthoDB" id="9799122at2"/>
<reference evidence="1 2" key="1">
    <citation type="submission" date="2016-05" db="EMBL/GenBank/DDBJ databases">
        <title>Microbial solvent formation.</title>
        <authorList>
            <person name="Poehlein A."/>
            <person name="Montoya Solano J.D."/>
            <person name="Flitsch S."/>
            <person name="Krabben P."/>
            <person name="Duerre P."/>
            <person name="Daniel R."/>
        </authorList>
    </citation>
    <scope>NUCLEOTIDE SEQUENCE [LARGE SCALE GENOMIC DNA]</scope>
    <source>
        <strain evidence="1 2">DSM 2619</strain>
    </source>
</reference>
<sequence>MNKDNFIEIIEFTDPVCSWCWGSEPLLKKLETRYEGKIKVNFVMGGLVEDIRNFNDNFNGIGGDLSTVNFQIISHWLEASKRHGMPVEANDFELFSEEDNSTYPLNIAYKAAQFQNEEFANKFLRKMREAVAAEAKKANKIEVLIELAQESGLEVAKFIENFSDGSAEKAFLEDQKICREYKVQGFPTFLVKFGEEKKVILRGYQSYENINAVIKQITNNKIIENKIESNEETVLSFIKKHEKVAPVEIEFSFDISKNDTNKIIESLSNQGLIKIMNVGNGAFISANYEPMSCNPVTGICNL</sequence>
<gene>
    <name evidence="1" type="ORF">CLPUN_40970</name>
</gene>
<dbReference type="AlphaFoldDB" id="A0A1S8T9W8"/>
<accession>A0A1S8T9W8</accession>
<evidence type="ECO:0000313" key="1">
    <source>
        <dbReference type="EMBL" id="OOM74215.1"/>
    </source>
</evidence>
<dbReference type="STRING" id="29367.CLPUN_40970"/>
<name>A0A1S8T9W8_9CLOT</name>
<dbReference type="Proteomes" id="UP000190890">
    <property type="component" value="Unassembled WGS sequence"/>
</dbReference>
<dbReference type="RefSeq" id="WP_077849059.1">
    <property type="nucleotide sequence ID" value="NZ_LZZM01000202.1"/>
</dbReference>
<dbReference type="Gene3D" id="1.10.472.60">
    <property type="entry name" value="putative protein disulfide isomerase domain"/>
    <property type="match status" value="1"/>
</dbReference>
<dbReference type="SUPFAM" id="SSF52833">
    <property type="entry name" value="Thioredoxin-like"/>
    <property type="match status" value="1"/>
</dbReference>
<dbReference type="PANTHER" id="PTHR13887">
    <property type="entry name" value="GLUTATHIONE S-TRANSFERASE KAPPA"/>
    <property type="match status" value="1"/>
</dbReference>
<organism evidence="1 2">
    <name type="scientific">Clostridium puniceum</name>
    <dbReference type="NCBI Taxonomy" id="29367"/>
    <lineage>
        <taxon>Bacteria</taxon>
        <taxon>Bacillati</taxon>
        <taxon>Bacillota</taxon>
        <taxon>Clostridia</taxon>
        <taxon>Eubacteriales</taxon>
        <taxon>Clostridiaceae</taxon>
        <taxon>Clostridium</taxon>
    </lineage>
</organism>
<dbReference type="EMBL" id="LZZM01000202">
    <property type="protein sequence ID" value="OOM74215.1"/>
    <property type="molecule type" value="Genomic_DNA"/>
</dbReference>
<proteinExistence type="predicted"/>
<keyword evidence="2" id="KW-1185">Reference proteome</keyword>
<dbReference type="InterPro" id="IPR036249">
    <property type="entry name" value="Thioredoxin-like_sf"/>
</dbReference>
<dbReference type="PANTHER" id="PTHR13887:SF47">
    <property type="entry name" value="CLPXP ADAPTER PROTEIN SPXH"/>
    <property type="match status" value="1"/>
</dbReference>
<dbReference type="Gene3D" id="3.40.30.10">
    <property type="entry name" value="Glutaredoxin"/>
    <property type="match status" value="1"/>
</dbReference>
<dbReference type="CDD" id="cd03025">
    <property type="entry name" value="DsbA_FrnE_like"/>
    <property type="match status" value="1"/>
</dbReference>
<dbReference type="Pfam" id="PF13743">
    <property type="entry name" value="Thioredoxin_5"/>
    <property type="match status" value="1"/>
</dbReference>